<dbReference type="PROSITE" id="PS51186">
    <property type="entry name" value="GNAT"/>
    <property type="match status" value="1"/>
</dbReference>
<evidence type="ECO:0000313" key="2">
    <source>
        <dbReference type="EMBL" id="MCC0096298.1"/>
    </source>
</evidence>
<comment type="caution">
    <text evidence="2">The sequence shown here is derived from an EMBL/GenBank/DDBJ whole genome shotgun (WGS) entry which is preliminary data.</text>
</comment>
<dbReference type="Gene3D" id="3.40.630.30">
    <property type="match status" value="1"/>
</dbReference>
<dbReference type="EMBL" id="JAINUL010000001">
    <property type="protein sequence ID" value="MCC0096298.1"/>
    <property type="molecule type" value="Genomic_DNA"/>
</dbReference>
<dbReference type="PANTHER" id="PTHR43441">
    <property type="entry name" value="RIBOSOMAL-PROTEIN-SERINE ACETYLTRANSFERASE"/>
    <property type="match status" value="1"/>
</dbReference>
<dbReference type="InterPro" id="IPR016181">
    <property type="entry name" value="Acyl_CoA_acyltransferase"/>
</dbReference>
<dbReference type="InterPro" id="IPR051908">
    <property type="entry name" value="Ribosomal_N-acetyltransferase"/>
</dbReference>
<gene>
    <name evidence="2" type="ORF">K7B10_16180</name>
</gene>
<sequence length="190" mass="20503">MDKITPRLEAAATPTAPALRLRPWRPADSAELVEVYRDAALRRWTGAAVHDGASAERWVRDQQRGWETGSRLTFAVVEPRADGEGEGPIAGHVVLKGAVPGAASAEVGYWTAAHARGRDVAPRALRALTDWAFASFGDRGLTRLELLHQVDNPASCRVAQKCGYELRGVLAADPPAHPADGHLHARERAL</sequence>
<name>A0ABS8E5T2_9ACTN</name>
<dbReference type="RefSeq" id="WP_229336746.1">
    <property type="nucleotide sequence ID" value="NZ_JAINUL010000001.1"/>
</dbReference>
<keyword evidence="3" id="KW-1185">Reference proteome</keyword>
<dbReference type="PANTHER" id="PTHR43441:SF10">
    <property type="entry name" value="ACETYLTRANSFERASE"/>
    <property type="match status" value="1"/>
</dbReference>
<accession>A0ABS8E5T2</accession>
<dbReference type="InterPro" id="IPR000182">
    <property type="entry name" value="GNAT_dom"/>
</dbReference>
<proteinExistence type="predicted"/>
<organism evidence="2 3">
    <name type="scientific">Streptomyces flavotricini</name>
    <dbReference type="NCBI Taxonomy" id="66888"/>
    <lineage>
        <taxon>Bacteria</taxon>
        <taxon>Bacillati</taxon>
        <taxon>Actinomycetota</taxon>
        <taxon>Actinomycetes</taxon>
        <taxon>Kitasatosporales</taxon>
        <taxon>Streptomycetaceae</taxon>
        <taxon>Streptomyces</taxon>
    </lineage>
</organism>
<dbReference type="Proteomes" id="UP001520654">
    <property type="component" value="Unassembled WGS sequence"/>
</dbReference>
<reference evidence="2 3" key="1">
    <citation type="submission" date="2021-08" db="EMBL/GenBank/DDBJ databases">
        <title>Genomic Architecture of Streptomyces flavotricini NGL1 and Streptomyces erythrochromogenes HMS4 With Differential Plant Beneficial attributes and laccase production capabilities.</title>
        <authorList>
            <person name="Salwan R."/>
            <person name="Kaur R."/>
            <person name="Sharma V."/>
        </authorList>
    </citation>
    <scope>NUCLEOTIDE SEQUENCE [LARGE SCALE GENOMIC DNA]</scope>
    <source>
        <strain evidence="2 3">NGL1</strain>
    </source>
</reference>
<protein>
    <submittedName>
        <fullName evidence="2">GNAT family N-acetyltransferase</fullName>
    </submittedName>
</protein>
<dbReference type="Pfam" id="PF13302">
    <property type="entry name" value="Acetyltransf_3"/>
    <property type="match status" value="1"/>
</dbReference>
<dbReference type="SUPFAM" id="SSF55729">
    <property type="entry name" value="Acyl-CoA N-acyltransferases (Nat)"/>
    <property type="match status" value="1"/>
</dbReference>
<evidence type="ECO:0000313" key="3">
    <source>
        <dbReference type="Proteomes" id="UP001520654"/>
    </source>
</evidence>
<feature type="domain" description="N-acetyltransferase" evidence="1">
    <location>
        <begin position="19"/>
        <end position="190"/>
    </location>
</feature>
<evidence type="ECO:0000259" key="1">
    <source>
        <dbReference type="PROSITE" id="PS51186"/>
    </source>
</evidence>